<feature type="domain" description="Campylobacter invasion antigen D C-terminal" evidence="1">
    <location>
        <begin position="46"/>
        <end position="96"/>
    </location>
</feature>
<keyword evidence="3" id="KW-1185">Reference proteome</keyword>
<dbReference type="RefSeq" id="WP_115578686.1">
    <property type="nucleotide sequence ID" value="NZ_NXLX01000004.1"/>
</dbReference>
<dbReference type="OrthoDB" id="5329345at2"/>
<comment type="caution">
    <text evidence="2">The sequence shown here is derived from an EMBL/GenBank/DDBJ whole genome shotgun (WGS) entry which is preliminary data.</text>
</comment>
<evidence type="ECO:0000259" key="1">
    <source>
        <dbReference type="Pfam" id="PF21862"/>
    </source>
</evidence>
<organism evidence="2 3">
    <name type="scientific">Helicobacter anseris</name>
    <dbReference type="NCBI Taxonomy" id="375926"/>
    <lineage>
        <taxon>Bacteria</taxon>
        <taxon>Pseudomonadati</taxon>
        <taxon>Campylobacterota</taxon>
        <taxon>Epsilonproteobacteria</taxon>
        <taxon>Campylobacterales</taxon>
        <taxon>Helicobacteraceae</taxon>
        <taxon>Helicobacter</taxon>
    </lineage>
</organism>
<name>A0A3D8J9R3_9HELI</name>
<dbReference type="EMBL" id="NXLX01000004">
    <property type="protein sequence ID" value="RDU74178.1"/>
    <property type="molecule type" value="Genomic_DNA"/>
</dbReference>
<dbReference type="Pfam" id="PF21862">
    <property type="entry name" value="CiaD"/>
    <property type="match status" value="1"/>
</dbReference>
<protein>
    <recommendedName>
        <fullName evidence="1">Campylobacter invasion antigen D C-terminal domain-containing protein</fullName>
    </recommendedName>
</protein>
<evidence type="ECO:0000313" key="3">
    <source>
        <dbReference type="Proteomes" id="UP000256695"/>
    </source>
</evidence>
<reference evidence="2 3" key="1">
    <citation type="submission" date="2018-04" db="EMBL/GenBank/DDBJ databases">
        <title>Novel Campyloabacter and Helicobacter Species and Strains.</title>
        <authorList>
            <person name="Mannion A.J."/>
            <person name="Shen Z."/>
            <person name="Fox J.G."/>
        </authorList>
    </citation>
    <scope>NUCLEOTIDE SEQUENCE [LARGE SCALE GENOMIC DNA]</scope>
    <source>
        <strain evidence="2 3">MIT 04-9362</strain>
    </source>
</reference>
<accession>A0A3D8J9R3</accession>
<sequence>MELKDLILQTIDEFDSDYTENDQTHFPTKQNLDMSENKQKIEIQIDARFLELMREKTLVLFEGLQSSQTKNLSDKLDLVINYLEYQLSLIDEALEK</sequence>
<dbReference type="Proteomes" id="UP000256695">
    <property type="component" value="Unassembled WGS sequence"/>
</dbReference>
<dbReference type="AlphaFoldDB" id="A0A3D8J9R3"/>
<dbReference type="InterPro" id="IPR054057">
    <property type="entry name" value="CiaD_C"/>
</dbReference>
<gene>
    <name evidence="2" type="ORF">CQA57_02615</name>
</gene>
<evidence type="ECO:0000313" key="2">
    <source>
        <dbReference type="EMBL" id="RDU74178.1"/>
    </source>
</evidence>
<proteinExistence type="predicted"/>